<organism evidence="7 8">
    <name type="scientific">[Torrubiella] hemipterigena</name>
    <dbReference type="NCBI Taxonomy" id="1531966"/>
    <lineage>
        <taxon>Eukaryota</taxon>
        <taxon>Fungi</taxon>
        <taxon>Dikarya</taxon>
        <taxon>Ascomycota</taxon>
        <taxon>Pezizomycotina</taxon>
        <taxon>Sordariomycetes</taxon>
        <taxon>Hypocreomycetidae</taxon>
        <taxon>Hypocreales</taxon>
        <taxon>Clavicipitaceae</taxon>
        <taxon>Clavicipitaceae incertae sedis</taxon>
        <taxon>'Torrubiella' clade</taxon>
    </lineage>
</organism>
<comment type="subcellular location">
    <subcellularLocation>
        <location evidence="1">Membrane</location>
        <topology evidence="1">Multi-pass membrane protein</topology>
    </subcellularLocation>
</comment>
<feature type="transmembrane region" description="Helical" evidence="5">
    <location>
        <begin position="306"/>
        <end position="328"/>
    </location>
</feature>
<evidence type="ECO:0000256" key="2">
    <source>
        <dbReference type="ARBA" id="ARBA00022692"/>
    </source>
</evidence>
<name>A0A0A1TQ49_9HYPO</name>
<evidence type="ECO:0000313" key="8">
    <source>
        <dbReference type="Proteomes" id="UP000039046"/>
    </source>
</evidence>
<dbReference type="AlphaFoldDB" id="A0A0A1TQ49"/>
<dbReference type="InterPro" id="IPR036259">
    <property type="entry name" value="MFS_trans_sf"/>
</dbReference>
<feature type="transmembrane region" description="Helical" evidence="5">
    <location>
        <begin position="348"/>
        <end position="367"/>
    </location>
</feature>
<keyword evidence="3 5" id="KW-1133">Transmembrane helix</keyword>
<dbReference type="GO" id="GO:0022857">
    <property type="term" value="F:transmembrane transporter activity"/>
    <property type="evidence" value="ECO:0007669"/>
    <property type="project" value="InterPro"/>
</dbReference>
<feature type="transmembrane region" description="Helical" evidence="5">
    <location>
        <begin position="195"/>
        <end position="215"/>
    </location>
</feature>
<dbReference type="InterPro" id="IPR011701">
    <property type="entry name" value="MFS"/>
</dbReference>
<feature type="transmembrane region" description="Helical" evidence="5">
    <location>
        <begin position="267"/>
        <end position="286"/>
    </location>
</feature>
<feature type="transmembrane region" description="Helical" evidence="5">
    <location>
        <begin position="169"/>
        <end position="189"/>
    </location>
</feature>
<dbReference type="PROSITE" id="PS50850">
    <property type="entry name" value="MFS"/>
    <property type="match status" value="1"/>
</dbReference>
<feature type="transmembrane region" description="Helical" evidence="5">
    <location>
        <begin position="107"/>
        <end position="126"/>
    </location>
</feature>
<dbReference type="Proteomes" id="UP000039046">
    <property type="component" value="Unassembled WGS sequence"/>
</dbReference>
<keyword evidence="8" id="KW-1185">Reference proteome</keyword>
<dbReference type="PANTHER" id="PTHR23502">
    <property type="entry name" value="MAJOR FACILITATOR SUPERFAMILY"/>
    <property type="match status" value="1"/>
</dbReference>
<feature type="transmembrane region" description="Helical" evidence="5">
    <location>
        <begin position="132"/>
        <end position="157"/>
    </location>
</feature>
<dbReference type="HOGENOM" id="CLU_008455_11_2_1"/>
<dbReference type="STRING" id="1531966.A0A0A1TQ49"/>
<evidence type="ECO:0000259" key="6">
    <source>
        <dbReference type="PROSITE" id="PS50850"/>
    </source>
</evidence>
<feature type="transmembrane region" description="Helical" evidence="5">
    <location>
        <begin position="379"/>
        <end position="401"/>
    </location>
</feature>
<dbReference type="Pfam" id="PF07690">
    <property type="entry name" value="MFS_1"/>
    <property type="match status" value="1"/>
</dbReference>
<evidence type="ECO:0000256" key="3">
    <source>
        <dbReference type="ARBA" id="ARBA00022989"/>
    </source>
</evidence>
<keyword evidence="4 5" id="KW-0472">Membrane</keyword>
<gene>
    <name evidence="7" type="ORF">VHEMI09303</name>
</gene>
<evidence type="ECO:0000256" key="5">
    <source>
        <dbReference type="SAM" id="Phobius"/>
    </source>
</evidence>
<dbReference type="PANTHER" id="PTHR23502:SF74">
    <property type="entry name" value="MAJOR FACILITATOR SUPERFAMILY (MFS) PROFILE DOMAIN-CONTAINING PROTEIN"/>
    <property type="match status" value="1"/>
</dbReference>
<feature type="transmembrane region" description="Helical" evidence="5">
    <location>
        <begin position="77"/>
        <end position="95"/>
    </location>
</feature>
<feature type="transmembrane region" description="Helical" evidence="5">
    <location>
        <begin position="446"/>
        <end position="464"/>
    </location>
</feature>
<dbReference type="InterPro" id="IPR020846">
    <property type="entry name" value="MFS_dom"/>
</dbReference>
<sequence length="475" mass="51323">MENTTSTPVIIDMADAEKADGPDLNYQDPTKLSWSRKLLVVVAGFTATFNCNLASSLPSGGLVSISEHFSVSERPLLVLLNSLYMVGYVLGPLLWGPLSEYKGRRPVLLSTFAGYLIFLLASSIAPDYASLLIFRTLGGICASAPTAVIGGLYADVLDNPTHRGIAMSFYLSITTAGPLVGPVISGYASQISWSWPFWIAAFIASPGIPLVLALPETYVPVLKQKAMVRWLQENGAHRKEIESVSSTGLDPRKIFLRPAVLMATEPVLLFMALYLALTYAIMFLTFQAYPIIFQEHYGLSPARAGLAYIPIIIGVLSAFVAGTFYGWYFDNAAANGAPWAQKEVYRRLPIACVGSPFMVIGLFWLGWTSYPGSIPAITPMMSGIVFGFGMQLIYIGGLNFITDAFKTLSASAHSAAGITRSISAVLLPLATSAMYSNLGVHWAPSLLAFLSLAMGLVPFVFIYFGDSFKPRTVPV</sequence>
<feature type="transmembrane region" description="Helical" evidence="5">
    <location>
        <begin position="38"/>
        <end position="57"/>
    </location>
</feature>
<dbReference type="SUPFAM" id="SSF103473">
    <property type="entry name" value="MFS general substrate transporter"/>
    <property type="match status" value="1"/>
</dbReference>
<dbReference type="Gene3D" id="1.20.1250.20">
    <property type="entry name" value="MFS general substrate transporter like domains"/>
    <property type="match status" value="1"/>
</dbReference>
<proteinExistence type="predicted"/>
<accession>A0A0A1TQ49</accession>
<reference evidence="7 8" key="1">
    <citation type="journal article" date="2015" name="Genome Announc.">
        <title>Draft Genome Sequence and Gene Annotation of the Entomopathogenic Fungus Verticillium hemipterigenum.</title>
        <authorList>
            <person name="Horn F."/>
            <person name="Habel A."/>
            <person name="Scharf D.H."/>
            <person name="Dworschak J."/>
            <person name="Brakhage A.A."/>
            <person name="Guthke R."/>
            <person name="Hertweck C."/>
            <person name="Linde J."/>
        </authorList>
    </citation>
    <scope>NUCLEOTIDE SEQUENCE [LARGE SCALE GENOMIC DNA]</scope>
</reference>
<dbReference type="EMBL" id="CDHN01000006">
    <property type="protein sequence ID" value="CEJ93733.1"/>
    <property type="molecule type" value="Genomic_DNA"/>
</dbReference>
<dbReference type="GO" id="GO:0005886">
    <property type="term" value="C:plasma membrane"/>
    <property type="evidence" value="ECO:0007669"/>
    <property type="project" value="TreeGrafter"/>
</dbReference>
<protein>
    <recommendedName>
        <fullName evidence="6">Major facilitator superfamily (MFS) profile domain-containing protein</fullName>
    </recommendedName>
</protein>
<keyword evidence="2 5" id="KW-0812">Transmembrane</keyword>
<evidence type="ECO:0000313" key="7">
    <source>
        <dbReference type="EMBL" id="CEJ93733.1"/>
    </source>
</evidence>
<evidence type="ECO:0000256" key="1">
    <source>
        <dbReference type="ARBA" id="ARBA00004141"/>
    </source>
</evidence>
<evidence type="ECO:0000256" key="4">
    <source>
        <dbReference type="ARBA" id="ARBA00023136"/>
    </source>
</evidence>
<feature type="domain" description="Major facilitator superfamily (MFS) profile" evidence="6">
    <location>
        <begin position="36"/>
        <end position="468"/>
    </location>
</feature>